<evidence type="ECO:0000313" key="2">
    <source>
        <dbReference type="EMBL" id="KAK2026689.1"/>
    </source>
</evidence>
<comment type="caution">
    <text evidence="2">The sequence shown here is derived from an EMBL/GenBank/DDBJ whole genome shotgun (WGS) entry which is preliminary data.</text>
</comment>
<proteinExistence type="predicted"/>
<keyword evidence="1" id="KW-1133">Transmembrane helix</keyword>
<reference evidence="2" key="1">
    <citation type="submission" date="2021-06" db="EMBL/GenBank/DDBJ databases">
        <title>Comparative genomics, transcriptomics and evolutionary studies reveal genomic signatures of adaptation to plant cell wall in hemibiotrophic fungi.</title>
        <authorList>
            <consortium name="DOE Joint Genome Institute"/>
            <person name="Baroncelli R."/>
            <person name="Diaz J.F."/>
            <person name="Benocci T."/>
            <person name="Peng M."/>
            <person name="Battaglia E."/>
            <person name="Haridas S."/>
            <person name="Andreopoulos W."/>
            <person name="Labutti K."/>
            <person name="Pangilinan J."/>
            <person name="Floch G.L."/>
            <person name="Makela M.R."/>
            <person name="Henrissat B."/>
            <person name="Grigoriev I.V."/>
            <person name="Crouch J.A."/>
            <person name="De Vries R.P."/>
            <person name="Sukno S.A."/>
            <person name="Thon M.R."/>
        </authorList>
    </citation>
    <scope>NUCLEOTIDE SEQUENCE</scope>
    <source>
        <strain evidence="2">MAFF235873</strain>
    </source>
</reference>
<name>A0AAD9HF00_9PEZI</name>
<evidence type="ECO:0000313" key="3">
    <source>
        <dbReference type="Proteomes" id="UP001232148"/>
    </source>
</evidence>
<keyword evidence="1" id="KW-0472">Membrane</keyword>
<keyword evidence="3" id="KW-1185">Reference proteome</keyword>
<evidence type="ECO:0000256" key="1">
    <source>
        <dbReference type="SAM" id="Phobius"/>
    </source>
</evidence>
<organism evidence="2 3">
    <name type="scientific">Colletotrichum zoysiae</name>
    <dbReference type="NCBI Taxonomy" id="1216348"/>
    <lineage>
        <taxon>Eukaryota</taxon>
        <taxon>Fungi</taxon>
        <taxon>Dikarya</taxon>
        <taxon>Ascomycota</taxon>
        <taxon>Pezizomycotina</taxon>
        <taxon>Sordariomycetes</taxon>
        <taxon>Hypocreomycetidae</taxon>
        <taxon>Glomerellales</taxon>
        <taxon>Glomerellaceae</taxon>
        <taxon>Colletotrichum</taxon>
        <taxon>Colletotrichum graminicola species complex</taxon>
    </lineage>
</organism>
<keyword evidence="1" id="KW-0812">Transmembrane</keyword>
<accession>A0AAD9HF00</accession>
<dbReference type="Proteomes" id="UP001232148">
    <property type="component" value="Unassembled WGS sequence"/>
</dbReference>
<sequence length="57" mass="6000">MGVALVPFVIVGFGLLSSFAPLLAPFEETRLTEARMAGHRGAGHLAIMSSSYPGVRL</sequence>
<dbReference type="AlphaFoldDB" id="A0AAD9HF00"/>
<gene>
    <name evidence="2" type="ORF">LX32DRAFT_641610</name>
</gene>
<protein>
    <submittedName>
        <fullName evidence="2">Uncharacterized protein</fullName>
    </submittedName>
</protein>
<feature type="transmembrane region" description="Helical" evidence="1">
    <location>
        <begin position="6"/>
        <end position="26"/>
    </location>
</feature>
<dbReference type="EMBL" id="MU842909">
    <property type="protein sequence ID" value="KAK2026689.1"/>
    <property type="molecule type" value="Genomic_DNA"/>
</dbReference>